<sequence>YFSCPSQTGVWTASIVASFNAGNDNLKLGTAAGGNILMQSNKTTIGSTSVVADGTLHVHTATAGAWGPDANADDLMVENSADGGISIAVPDINAAYLMFSSPSRTGDYAAYVSGGYNGGTDQLQMGTNGFAPTLFIQSGDVGIGLAPSYKLDLVDDLNGYVARFHNDGNNLNRKGIKITGGADDGSDATTYIILEDGNGDEVGGLEHDTGTVQLFQTSDISLKSKVKNVSFSGINIIKQLKVREFEYKKRPGVKVDGLIAQEVEKIYPRATGVMGDEETKKISHTALIMPLLKGMQEQQAMIEELKIELIALKNK</sequence>
<organism evidence="2">
    <name type="scientific">marine sediment metagenome</name>
    <dbReference type="NCBI Taxonomy" id="412755"/>
    <lineage>
        <taxon>unclassified sequences</taxon>
        <taxon>metagenomes</taxon>
        <taxon>ecological metagenomes</taxon>
    </lineage>
</organism>
<comment type="caution">
    <text evidence="2">The sequence shown here is derived from an EMBL/GenBank/DDBJ whole genome shotgun (WGS) entry which is preliminary data.</text>
</comment>
<evidence type="ECO:0000259" key="1">
    <source>
        <dbReference type="PROSITE" id="PS51688"/>
    </source>
</evidence>
<name>A0A0F8ZMD1_9ZZZZ</name>
<dbReference type="AlphaFoldDB" id="A0A0F8ZMD1"/>
<feature type="non-terminal residue" evidence="2">
    <location>
        <position position="1"/>
    </location>
</feature>
<dbReference type="InterPro" id="IPR030392">
    <property type="entry name" value="S74_ICA"/>
</dbReference>
<proteinExistence type="predicted"/>
<accession>A0A0F8ZMD1</accession>
<feature type="domain" description="Peptidase S74" evidence="1">
    <location>
        <begin position="218"/>
        <end position="309"/>
    </location>
</feature>
<gene>
    <name evidence="2" type="ORF">LCGC14_2677470</name>
</gene>
<protein>
    <recommendedName>
        <fullName evidence="1">Peptidase S74 domain-containing protein</fullName>
    </recommendedName>
</protein>
<dbReference type="EMBL" id="LAZR01047117">
    <property type="protein sequence ID" value="KKK94972.1"/>
    <property type="molecule type" value="Genomic_DNA"/>
</dbReference>
<reference evidence="2" key="1">
    <citation type="journal article" date="2015" name="Nature">
        <title>Complex archaea that bridge the gap between prokaryotes and eukaryotes.</title>
        <authorList>
            <person name="Spang A."/>
            <person name="Saw J.H."/>
            <person name="Jorgensen S.L."/>
            <person name="Zaremba-Niedzwiedzka K."/>
            <person name="Martijn J."/>
            <person name="Lind A.E."/>
            <person name="van Eijk R."/>
            <person name="Schleper C."/>
            <person name="Guy L."/>
            <person name="Ettema T.J."/>
        </authorList>
    </citation>
    <scope>NUCLEOTIDE SEQUENCE</scope>
</reference>
<dbReference type="Pfam" id="PF13884">
    <property type="entry name" value="Peptidase_S74"/>
    <property type="match status" value="1"/>
</dbReference>
<evidence type="ECO:0000313" key="2">
    <source>
        <dbReference type="EMBL" id="KKK94972.1"/>
    </source>
</evidence>
<dbReference type="PROSITE" id="PS51688">
    <property type="entry name" value="ICA"/>
    <property type="match status" value="1"/>
</dbReference>